<feature type="transmembrane region" description="Helical" evidence="2">
    <location>
        <begin position="325"/>
        <end position="349"/>
    </location>
</feature>
<keyword evidence="2" id="KW-1133">Transmembrane helix</keyword>
<name>A0AAD6VH28_9AGAR</name>
<feature type="region of interest" description="Disordered" evidence="1">
    <location>
        <begin position="295"/>
        <end position="321"/>
    </location>
</feature>
<feature type="compositionally biased region" description="Pro residues" evidence="1">
    <location>
        <begin position="441"/>
        <end position="450"/>
    </location>
</feature>
<reference evidence="3" key="1">
    <citation type="submission" date="2023-03" db="EMBL/GenBank/DDBJ databases">
        <title>Massive genome expansion in bonnet fungi (Mycena s.s.) driven by repeated elements and novel gene families across ecological guilds.</title>
        <authorList>
            <consortium name="Lawrence Berkeley National Laboratory"/>
            <person name="Harder C.B."/>
            <person name="Miyauchi S."/>
            <person name="Viragh M."/>
            <person name="Kuo A."/>
            <person name="Thoen E."/>
            <person name="Andreopoulos B."/>
            <person name="Lu D."/>
            <person name="Skrede I."/>
            <person name="Drula E."/>
            <person name="Henrissat B."/>
            <person name="Morin E."/>
            <person name="Kohler A."/>
            <person name="Barry K."/>
            <person name="LaButti K."/>
            <person name="Morin E."/>
            <person name="Salamov A."/>
            <person name="Lipzen A."/>
            <person name="Mereny Z."/>
            <person name="Hegedus B."/>
            <person name="Baldrian P."/>
            <person name="Stursova M."/>
            <person name="Weitz H."/>
            <person name="Taylor A."/>
            <person name="Grigoriev I.V."/>
            <person name="Nagy L.G."/>
            <person name="Martin F."/>
            <person name="Kauserud H."/>
        </authorList>
    </citation>
    <scope>NUCLEOTIDE SEQUENCE</scope>
    <source>
        <strain evidence="3">9144</strain>
    </source>
</reference>
<organism evidence="3 4">
    <name type="scientific">Mycena pura</name>
    <dbReference type="NCBI Taxonomy" id="153505"/>
    <lineage>
        <taxon>Eukaryota</taxon>
        <taxon>Fungi</taxon>
        <taxon>Dikarya</taxon>
        <taxon>Basidiomycota</taxon>
        <taxon>Agaricomycotina</taxon>
        <taxon>Agaricomycetes</taxon>
        <taxon>Agaricomycetidae</taxon>
        <taxon>Agaricales</taxon>
        <taxon>Marasmiineae</taxon>
        <taxon>Mycenaceae</taxon>
        <taxon>Mycena</taxon>
    </lineage>
</organism>
<dbReference type="AlphaFoldDB" id="A0AAD6VH28"/>
<keyword evidence="2" id="KW-0472">Membrane</keyword>
<feature type="compositionally biased region" description="Low complexity" evidence="1">
    <location>
        <begin position="300"/>
        <end position="312"/>
    </location>
</feature>
<evidence type="ECO:0008006" key="5">
    <source>
        <dbReference type="Google" id="ProtNLM"/>
    </source>
</evidence>
<evidence type="ECO:0000256" key="2">
    <source>
        <dbReference type="SAM" id="Phobius"/>
    </source>
</evidence>
<protein>
    <recommendedName>
        <fullName evidence="5">Transmembrane protein</fullName>
    </recommendedName>
</protein>
<sequence>MSGSFSVIRFMAENAVLVDLMGVNGGAGLDDELSAALDRMMNLDEPQIGNDMIEAGEVMLFSRFSDEEDDDEMANECCSGHSASLVKKRVHPGRNSVRNAGVAKLHGLLVQRGQWAGYWTRPQCPVIFNERSYRKLSAFVVQRHNQNVKSLIAEFRPPVHHSLASPPTTMFSLSIQTLSVPIASRGVVPVLNSLNSLTVVLGAANALAILMTFPLDGTALARGSNLTLEWPPDSTTITCASAPTVLLKNVDAQSAKATVTLPPTLALGPCTMAFLTNDTFDVITGHQVEIIDTLSISGQTSPPSTSATSSASRNTQSHTTRPKKLTTGAIVGIILGAVVSVIMGVLVVLRTVWARRRHQEPDPEPFHEISADNNRKRGVTRAAEKMPGVQEEQETLSTQPSALQRYYAPPRVMEQNEILQARIRMLERELQSHRGVGDTDQPPPQYLDRY</sequence>
<dbReference type="EMBL" id="JARJCW010000023">
    <property type="protein sequence ID" value="KAJ7212724.1"/>
    <property type="molecule type" value="Genomic_DNA"/>
</dbReference>
<feature type="region of interest" description="Disordered" evidence="1">
    <location>
        <begin position="430"/>
        <end position="450"/>
    </location>
</feature>
<proteinExistence type="predicted"/>
<keyword evidence="2" id="KW-0812">Transmembrane</keyword>
<feature type="region of interest" description="Disordered" evidence="1">
    <location>
        <begin position="358"/>
        <end position="402"/>
    </location>
</feature>
<evidence type="ECO:0000313" key="4">
    <source>
        <dbReference type="Proteomes" id="UP001219525"/>
    </source>
</evidence>
<gene>
    <name evidence="3" type="ORF">GGX14DRAFT_393613</name>
</gene>
<evidence type="ECO:0000313" key="3">
    <source>
        <dbReference type="EMBL" id="KAJ7212724.1"/>
    </source>
</evidence>
<comment type="caution">
    <text evidence="3">The sequence shown here is derived from an EMBL/GenBank/DDBJ whole genome shotgun (WGS) entry which is preliminary data.</text>
</comment>
<dbReference type="Proteomes" id="UP001219525">
    <property type="component" value="Unassembled WGS sequence"/>
</dbReference>
<keyword evidence="4" id="KW-1185">Reference proteome</keyword>
<feature type="compositionally biased region" description="Basic and acidic residues" evidence="1">
    <location>
        <begin position="359"/>
        <end position="375"/>
    </location>
</feature>
<accession>A0AAD6VH28</accession>
<evidence type="ECO:0000256" key="1">
    <source>
        <dbReference type="SAM" id="MobiDB-lite"/>
    </source>
</evidence>